<keyword evidence="1" id="KW-0472">Membrane</keyword>
<accession>A0A2U3KTI0</accession>
<reference evidence="3" key="1">
    <citation type="submission" date="2018-02" db="EMBL/GenBank/DDBJ databases">
        <authorList>
            <person name="Hausmann B."/>
        </authorList>
    </citation>
    <scope>NUCLEOTIDE SEQUENCE [LARGE SCALE GENOMIC DNA]</scope>
    <source>
        <strain evidence="3">Peat soil MAG SbF1</strain>
    </source>
</reference>
<gene>
    <name evidence="2" type="ORF">SBF1_2690002</name>
</gene>
<evidence type="ECO:0000313" key="2">
    <source>
        <dbReference type="EMBL" id="SPF42964.1"/>
    </source>
</evidence>
<dbReference type="EMBL" id="OMOF01000189">
    <property type="protein sequence ID" value="SPF42964.1"/>
    <property type="molecule type" value="Genomic_DNA"/>
</dbReference>
<keyword evidence="1" id="KW-0812">Transmembrane</keyword>
<name>A0A2U3KTI0_9FIRM</name>
<proteinExistence type="predicted"/>
<evidence type="ECO:0000313" key="3">
    <source>
        <dbReference type="Proteomes" id="UP000238916"/>
    </source>
</evidence>
<evidence type="ECO:0000256" key="1">
    <source>
        <dbReference type="SAM" id="Phobius"/>
    </source>
</evidence>
<keyword evidence="1" id="KW-1133">Transmembrane helix</keyword>
<organism evidence="2 3">
    <name type="scientific">Candidatus Desulfosporosinus infrequens</name>
    <dbReference type="NCBI Taxonomy" id="2043169"/>
    <lineage>
        <taxon>Bacteria</taxon>
        <taxon>Bacillati</taxon>
        <taxon>Bacillota</taxon>
        <taxon>Clostridia</taxon>
        <taxon>Eubacteriales</taxon>
        <taxon>Desulfitobacteriaceae</taxon>
        <taxon>Desulfosporosinus</taxon>
    </lineage>
</organism>
<protein>
    <submittedName>
        <fullName evidence="2">Uncharacterized protein</fullName>
    </submittedName>
</protein>
<dbReference type="Proteomes" id="UP000238916">
    <property type="component" value="Unassembled WGS sequence"/>
</dbReference>
<dbReference type="AlphaFoldDB" id="A0A2U3KTI0"/>
<sequence length="95" mass="11310">MLIRDLSKGVIIGYWLIGLLIIYMIVERWRFETGKHMFIDKFITYLEGVHRRTAPKDCEIVNVREYSLSDKVKVMELQFHGHNSDNREPPEKEDT</sequence>
<feature type="transmembrane region" description="Helical" evidence="1">
    <location>
        <begin position="6"/>
        <end position="26"/>
    </location>
</feature>